<dbReference type="PATRIC" id="fig|400092.3.peg.868"/>
<keyword evidence="1" id="KW-0732">Signal</keyword>
<dbReference type="Proteomes" id="UP000033109">
    <property type="component" value="Chromosome"/>
</dbReference>
<organism evidence="2 3">
    <name type="scientific">Pontibacter korlensis</name>
    <dbReference type="NCBI Taxonomy" id="400092"/>
    <lineage>
        <taxon>Bacteria</taxon>
        <taxon>Pseudomonadati</taxon>
        <taxon>Bacteroidota</taxon>
        <taxon>Cytophagia</taxon>
        <taxon>Cytophagales</taxon>
        <taxon>Hymenobacteraceae</taxon>
        <taxon>Pontibacter</taxon>
    </lineage>
</organism>
<evidence type="ECO:0000313" key="3">
    <source>
        <dbReference type="Proteomes" id="UP000033109"/>
    </source>
</evidence>
<dbReference type="OrthoDB" id="1495718at2"/>
<feature type="chain" id="PRO_5002416586" description="DUF3078 domain-containing protein" evidence="1">
    <location>
        <begin position="21"/>
        <end position="319"/>
    </location>
</feature>
<name>A0A0E3ZC64_9BACT</name>
<dbReference type="InterPro" id="IPR021428">
    <property type="entry name" value="DUF3078"/>
</dbReference>
<dbReference type="AlphaFoldDB" id="A0A0E3ZC64"/>
<dbReference type="KEGG" id="pko:PKOR_03860"/>
<evidence type="ECO:0008006" key="4">
    <source>
        <dbReference type="Google" id="ProtNLM"/>
    </source>
</evidence>
<dbReference type="Pfam" id="PF11276">
    <property type="entry name" value="DUF3078"/>
    <property type="match status" value="1"/>
</dbReference>
<sequence length="319" mass="35689">MFSSFSRTFLLLLLVLTSLAATAVAQEAPKAPQDTVNIWDFGGLGTVNFSQVSLSNWAAGGQNTVSVLGNANLFANYEQGKNTWNNSLDLTYGLVKLEGRRVQKSDDKLELNLKYGYRASKRWFYTSQLNIKTQLTPTYSITRDTLISNFFSPASVLASLGMDYKPNSKLSVFISPFTGKFTIVANQRLADRGAFGVERAEKDVEGNPIPGTGKHLRREFGGYVNVRYKNEIFKNITLQSKLDLFSNYLRNPENVDVNWENLLNFKVNKTISASLFAHMIYDDDVNIDVDRDGDGKTDGRGPRLQVKQTLGIGISYKFK</sequence>
<evidence type="ECO:0000313" key="2">
    <source>
        <dbReference type="EMBL" id="AKD02418.1"/>
    </source>
</evidence>
<evidence type="ECO:0000256" key="1">
    <source>
        <dbReference type="SAM" id="SignalP"/>
    </source>
</evidence>
<accession>A0A0E3ZC64</accession>
<protein>
    <recommendedName>
        <fullName evidence="4">DUF3078 domain-containing protein</fullName>
    </recommendedName>
</protein>
<reference evidence="2 3" key="1">
    <citation type="journal article" date="2015" name="Sci. Rep.">
        <title>Unraveling adaptation of Pontibacter korlensis to radiation and infertility in desert through complete genome and comparative transcriptomic analysis.</title>
        <authorList>
            <person name="Dai J."/>
            <person name="Dai W."/>
            <person name="Qiu C."/>
            <person name="Yang Z."/>
            <person name="Zhang Y."/>
            <person name="Zhou M."/>
            <person name="Zhang L."/>
            <person name="Fang C."/>
            <person name="Gao Q."/>
            <person name="Yang Q."/>
            <person name="Li X."/>
            <person name="Wang Z."/>
            <person name="Wang Z."/>
            <person name="Jia Z."/>
            <person name="Chen X."/>
        </authorList>
    </citation>
    <scope>NUCLEOTIDE SEQUENCE [LARGE SCALE GENOMIC DNA]</scope>
    <source>
        <strain evidence="2 3">X14-1T</strain>
    </source>
</reference>
<keyword evidence="3" id="KW-1185">Reference proteome</keyword>
<dbReference type="EMBL" id="CP009621">
    <property type="protein sequence ID" value="AKD02418.1"/>
    <property type="molecule type" value="Genomic_DNA"/>
</dbReference>
<dbReference type="RefSeq" id="WP_046309228.1">
    <property type="nucleotide sequence ID" value="NZ_CBCSCY010000012.1"/>
</dbReference>
<dbReference type="HOGENOM" id="CLU_057100_1_1_10"/>
<gene>
    <name evidence="2" type="ORF">PKOR_03860</name>
</gene>
<proteinExistence type="predicted"/>
<feature type="signal peptide" evidence="1">
    <location>
        <begin position="1"/>
        <end position="20"/>
    </location>
</feature>
<dbReference type="STRING" id="400092.PKOR_03860"/>